<evidence type="ECO:0000313" key="2">
    <source>
        <dbReference type="EMBL" id="MFM0642195.1"/>
    </source>
</evidence>
<dbReference type="RefSeq" id="WP_408242090.1">
    <property type="nucleotide sequence ID" value="NZ_JAQQCF010000061.1"/>
</dbReference>
<reference evidence="2 3" key="1">
    <citation type="journal article" date="2024" name="Chem. Sci.">
        <title>Discovery of megapolipeptins by genome mining of a Burkholderiales bacteria collection.</title>
        <authorList>
            <person name="Paulo B.S."/>
            <person name="Recchia M.J.J."/>
            <person name="Lee S."/>
            <person name="Fergusson C.H."/>
            <person name="Romanowski S.B."/>
            <person name="Hernandez A."/>
            <person name="Krull N."/>
            <person name="Liu D.Y."/>
            <person name="Cavanagh H."/>
            <person name="Bos A."/>
            <person name="Gray C.A."/>
            <person name="Murphy B.T."/>
            <person name="Linington R.G."/>
            <person name="Eustaquio A.S."/>
        </authorList>
    </citation>
    <scope>NUCLEOTIDE SEQUENCE [LARGE SCALE GENOMIC DNA]</scope>
    <source>
        <strain evidence="2 3">RL17-338-BIC-A</strain>
    </source>
</reference>
<proteinExistence type="predicted"/>
<dbReference type="SUPFAM" id="SSF56349">
    <property type="entry name" value="DNA breaking-rejoining enzymes"/>
    <property type="match status" value="1"/>
</dbReference>
<gene>
    <name evidence="2" type="ORF">PQQ63_36525</name>
</gene>
<organism evidence="2 3">
    <name type="scientific">Paraburkholderia metrosideri</name>
    <dbReference type="NCBI Taxonomy" id="580937"/>
    <lineage>
        <taxon>Bacteria</taxon>
        <taxon>Pseudomonadati</taxon>
        <taxon>Pseudomonadota</taxon>
        <taxon>Betaproteobacteria</taxon>
        <taxon>Burkholderiales</taxon>
        <taxon>Burkholderiaceae</taxon>
        <taxon>Paraburkholderia</taxon>
    </lineage>
</organism>
<dbReference type="InterPro" id="IPR011010">
    <property type="entry name" value="DNA_brk_join_enz"/>
</dbReference>
<evidence type="ECO:0000313" key="3">
    <source>
        <dbReference type="Proteomes" id="UP001629432"/>
    </source>
</evidence>
<keyword evidence="3" id="KW-1185">Reference proteome</keyword>
<dbReference type="Gene3D" id="1.10.443.10">
    <property type="entry name" value="Intergrase catalytic core"/>
    <property type="match status" value="1"/>
</dbReference>
<evidence type="ECO:0000256" key="1">
    <source>
        <dbReference type="ARBA" id="ARBA00023172"/>
    </source>
</evidence>
<name>A0ABW9E3Q4_9BURK</name>
<dbReference type="EMBL" id="JAQQCF010000061">
    <property type="protein sequence ID" value="MFM0642195.1"/>
    <property type="molecule type" value="Genomic_DNA"/>
</dbReference>
<dbReference type="InterPro" id="IPR013762">
    <property type="entry name" value="Integrase-like_cat_sf"/>
</dbReference>
<keyword evidence="1" id="KW-0233">DNA recombination</keyword>
<comment type="caution">
    <text evidence="2">The sequence shown here is derived from an EMBL/GenBank/DDBJ whole genome shotgun (WGS) entry which is preliminary data.</text>
</comment>
<protein>
    <submittedName>
        <fullName evidence="2">Site-specific integrase</fullName>
    </submittedName>
</protein>
<sequence length="250" mass="27819">MEPKRAKVLTPAKFRHLLRVTEATSRFPERDALILLLGVTCGMRVTEIARIEIRDVLTKSGARREEVSLRGSITKGCRPRCVYLAHERTIAAFDCYIEWRYRRGAGAALDRREYRGLMPHTRLILTQKGSAFELSVKRRVNFVGETVEYLAADSLQSYVTGLYRAAGLGAGHSSHSGRRTFARATRSTPCSCCSAIRIWTMSRLILKCPHASDVKLWPLSMTNSIDGPSERGSLCTEVCVRAADIAGQGD</sequence>
<dbReference type="Proteomes" id="UP001629432">
    <property type="component" value="Unassembled WGS sequence"/>
</dbReference>
<accession>A0ABW9E3Q4</accession>
<dbReference type="CDD" id="cd00397">
    <property type="entry name" value="DNA_BRE_C"/>
    <property type="match status" value="1"/>
</dbReference>